<evidence type="ECO:0000256" key="1">
    <source>
        <dbReference type="ARBA" id="ARBA00004123"/>
    </source>
</evidence>
<dbReference type="Gene3D" id="3.30.160.60">
    <property type="entry name" value="Classic Zinc Finger"/>
    <property type="match status" value="3"/>
</dbReference>
<dbReference type="SMART" id="SM00355">
    <property type="entry name" value="ZnF_C2H2"/>
    <property type="match status" value="3"/>
</dbReference>
<feature type="non-terminal residue" evidence="9">
    <location>
        <position position="324"/>
    </location>
</feature>
<dbReference type="Proteomes" id="UP001177023">
    <property type="component" value="Unassembled WGS sequence"/>
</dbReference>
<comment type="subcellular location">
    <subcellularLocation>
        <location evidence="1">Nucleus</location>
    </subcellularLocation>
</comment>
<dbReference type="PROSITE" id="PS00028">
    <property type="entry name" value="ZINC_FINGER_C2H2_1"/>
    <property type="match status" value="3"/>
</dbReference>
<feature type="domain" description="C2H2-type" evidence="8">
    <location>
        <begin position="291"/>
        <end position="313"/>
    </location>
</feature>
<keyword evidence="10" id="KW-1185">Reference proteome</keyword>
<evidence type="ECO:0000259" key="8">
    <source>
        <dbReference type="PROSITE" id="PS50157"/>
    </source>
</evidence>
<gene>
    <name evidence="9" type="ORF">MSPICULIGERA_LOCUS9616</name>
</gene>
<dbReference type="FunFam" id="3.30.160.60:FF:000018">
    <property type="entry name" value="Krueppel-like factor 15"/>
    <property type="match status" value="1"/>
</dbReference>
<keyword evidence="5" id="KW-0862">Zinc</keyword>
<keyword evidence="3" id="KW-0677">Repeat</keyword>
<keyword evidence="2" id="KW-0479">Metal-binding</keyword>
<evidence type="ECO:0000256" key="2">
    <source>
        <dbReference type="ARBA" id="ARBA00022723"/>
    </source>
</evidence>
<dbReference type="InterPro" id="IPR036236">
    <property type="entry name" value="Znf_C2H2_sf"/>
</dbReference>
<keyword evidence="4 7" id="KW-0863">Zinc-finger</keyword>
<name>A0AA36G086_9BILA</name>
<evidence type="ECO:0000256" key="6">
    <source>
        <dbReference type="ARBA" id="ARBA00023242"/>
    </source>
</evidence>
<evidence type="ECO:0000256" key="7">
    <source>
        <dbReference type="PROSITE-ProRule" id="PRU00042"/>
    </source>
</evidence>
<feature type="domain" description="C2H2-type" evidence="8">
    <location>
        <begin position="233"/>
        <end position="260"/>
    </location>
</feature>
<dbReference type="AlphaFoldDB" id="A0AA36G086"/>
<comment type="caution">
    <text evidence="9">The sequence shown here is derived from an EMBL/GenBank/DDBJ whole genome shotgun (WGS) entry which is preliminary data.</text>
</comment>
<proteinExistence type="predicted"/>
<evidence type="ECO:0000256" key="3">
    <source>
        <dbReference type="ARBA" id="ARBA00022737"/>
    </source>
</evidence>
<accession>A0AA36G086</accession>
<evidence type="ECO:0000256" key="5">
    <source>
        <dbReference type="ARBA" id="ARBA00022833"/>
    </source>
</evidence>
<feature type="domain" description="C2H2-type" evidence="8">
    <location>
        <begin position="261"/>
        <end position="290"/>
    </location>
</feature>
<dbReference type="PANTHER" id="PTHR23235:SF165">
    <property type="entry name" value="TRANSCRIPTION FACTOR BTD"/>
    <property type="match status" value="1"/>
</dbReference>
<keyword evidence="6" id="KW-0539">Nucleus</keyword>
<evidence type="ECO:0000313" key="10">
    <source>
        <dbReference type="Proteomes" id="UP001177023"/>
    </source>
</evidence>
<dbReference type="Pfam" id="PF00096">
    <property type="entry name" value="zf-C2H2"/>
    <property type="match status" value="3"/>
</dbReference>
<dbReference type="PANTHER" id="PTHR23235">
    <property type="entry name" value="KRUEPPEL-LIKE TRANSCRIPTION FACTOR"/>
    <property type="match status" value="1"/>
</dbReference>
<sequence length="324" mass="36054">MSKMRYEDGEKKVLAFEDDEEDNGYFNWWPPAPKVFLLQPNQSQQPTQQVYLLQPSTTSNGGQQLEFIPISAPPTQINVEKKPAVLATMQPVVQISQNTTVETLESGKVDTAPPAPEPVPAQQRITLGNLQFQQDPNDPQKWIITNEAPATTSAPQQINYDTSQHNETSVIEYDLDAADKGMGVLSDGYSDAEGGYGYGGNKAPKRSACTCPNCQVGVNPKGVLPDGRPSRLHICHICQKTYGKTSHLRAHLRGHAGNKPFACDWQHCTKRFTRSDELQRHRRTHTGEKRFACGHCGKKFMRSDHLTKHERTHNPAGRPPMMGS</sequence>
<dbReference type="InterPro" id="IPR013087">
    <property type="entry name" value="Znf_C2H2_type"/>
</dbReference>
<dbReference type="SUPFAM" id="SSF57667">
    <property type="entry name" value="beta-beta-alpha zinc fingers"/>
    <property type="match status" value="1"/>
</dbReference>
<evidence type="ECO:0000313" key="9">
    <source>
        <dbReference type="EMBL" id="CAJ0571194.1"/>
    </source>
</evidence>
<dbReference type="GO" id="GO:0000978">
    <property type="term" value="F:RNA polymerase II cis-regulatory region sequence-specific DNA binding"/>
    <property type="evidence" value="ECO:0007669"/>
    <property type="project" value="TreeGrafter"/>
</dbReference>
<evidence type="ECO:0000256" key="4">
    <source>
        <dbReference type="ARBA" id="ARBA00022771"/>
    </source>
</evidence>
<organism evidence="9 10">
    <name type="scientific">Mesorhabditis spiculigera</name>
    <dbReference type="NCBI Taxonomy" id="96644"/>
    <lineage>
        <taxon>Eukaryota</taxon>
        <taxon>Metazoa</taxon>
        <taxon>Ecdysozoa</taxon>
        <taxon>Nematoda</taxon>
        <taxon>Chromadorea</taxon>
        <taxon>Rhabditida</taxon>
        <taxon>Rhabditina</taxon>
        <taxon>Rhabditomorpha</taxon>
        <taxon>Rhabditoidea</taxon>
        <taxon>Rhabditidae</taxon>
        <taxon>Mesorhabditinae</taxon>
        <taxon>Mesorhabditis</taxon>
    </lineage>
</organism>
<dbReference type="GO" id="GO:0008270">
    <property type="term" value="F:zinc ion binding"/>
    <property type="evidence" value="ECO:0007669"/>
    <property type="project" value="UniProtKB-KW"/>
</dbReference>
<dbReference type="EMBL" id="CATQJA010002546">
    <property type="protein sequence ID" value="CAJ0571194.1"/>
    <property type="molecule type" value="Genomic_DNA"/>
</dbReference>
<dbReference type="GO" id="GO:0005634">
    <property type="term" value="C:nucleus"/>
    <property type="evidence" value="ECO:0007669"/>
    <property type="project" value="UniProtKB-SubCell"/>
</dbReference>
<dbReference type="FunFam" id="3.30.160.60:FF:001110">
    <property type="entry name" value="Krueppel factor 13"/>
    <property type="match status" value="1"/>
</dbReference>
<reference evidence="9" key="1">
    <citation type="submission" date="2023-06" db="EMBL/GenBank/DDBJ databases">
        <authorList>
            <person name="Delattre M."/>
        </authorList>
    </citation>
    <scope>NUCLEOTIDE SEQUENCE</scope>
    <source>
        <strain evidence="9">AF72</strain>
    </source>
</reference>
<dbReference type="PROSITE" id="PS50157">
    <property type="entry name" value="ZINC_FINGER_C2H2_2"/>
    <property type="match status" value="3"/>
</dbReference>
<dbReference type="GO" id="GO:0000981">
    <property type="term" value="F:DNA-binding transcription factor activity, RNA polymerase II-specific"/>
    <property type="evidence" value="ECO:0007669"/>
    <property type="project" value="TreeGrafter"/>
</dbReference>
<protein>
    <recommendedName>
        <fullName evidence="8">C2H2-type domain-containing protein</fullName>
    </recommendedName>
</protein>